<feature type="region of interest" description="Disordered" evidence="11">
    <location>
        <begin position="266"/>
        <end position="285"/>
    </location>
</feature>
<comment type="similarity">
    <text evidence="3">Belongs to the RNase H family.</text>
</comment>
<dbReference type="GO" id="GO:0004523">
    <property type="term" value="F:RNA-DNA hybrid ribonuclease activity"/>
    <property type="evidence" value="ECO:0007669"/>
    <property type="project" value="UniProtKB-EC"/>
</dbReference>
<dbReference type="InterPro" id="IPR011320">
    <property type="entry name" value="RNase_H1_N"/>
</dbReference>
<evidence type="ECO:0000256" key="5">
    <source>
        <dbReference type="ARBA" id="ARBA00017721"/>
    </source>
</evidence>
<evidence type="ECO:0000256" key="7">
    <source>
        <dbReference type="ARBA" id="ARBA00022723"/>
    </source>
</evidence>
<dbReference type="AlphaFoldDB" id="A0AAD8X1W8"/>
<evidence type="ECO:0000313" key="14">
    <source>
        <dbReference type="Proteomes" id="UP001231189"/>
    </source>
</evidence>
<accession>A0AAD8X1W8</accession>
<name>A0AAD8X1W8_LOLMU</name>
<evidence type="ECO:0000256" key="6">
    <source>
        <dbReference type="ARBA" id="ARBA00022722"/>
    </source>
</evidence>
<keyword evidence="14" id="KW-1185">Reference proteome</keyword>
<dbReference type="GO" id="GO:0046872">
    <property type="term" value="F:metal ion binding"/>
    <property type="evidence" value="ECO:0007669"/>
    <property type="project" value="UniProtKB-KW"/>
</dbReference>
<evidence type="ECO:0000256" key="11">
    <source>
        <dbReference type="SAM" id="MobiDB-lite"/>
    </source>
</evidence>
<dbReference type="EMBL" id="JAUUTY010000001">
    <property type="protein sequence ID" value="KAK1692570.1"/>
    <property type="molecule type" value="Genomic_DNA"/>
</dbReference>
<keyword evidence="6" id="KW-0540">Nuclease</keyword>
<evidence type="ECO:0000256" key="2">
    <source>
        <dbReference type="ARBA" id="ARBA00004065"/>
    </source>
</evidence>
<reference evidence="13" key="1">
    <citation type="submission" date="2023-07" db="EMBL/GenBank/DDBJ databases">
        <title>A chromosome-level genome assembly of Lolium multiflorum.</title>
        <authorList>
            <person name="Chen Y."/>
            <person name="Copetti D."/>
            <person name="Kolliker R."/>
            <person name="Studer B."/>
        </authorList>
    </citation>
    <scope>NUCLEOTIDE SEQUENCE</scope>
    <source>
        <strain evidence="13">02402/16</strain>
        <tissue evidence="13">Leaf</tissue>
    </source>
</reference>
<evidence type="ECO:0000256" key="1">
    <source>
        <dbReference type="ARBA" id="ARBA00001946"/>
    </source>
</evidence>
<dbReference type="InterPro" id="IPR009027">
    <property type="entry name" value="Ribosomal_bL9/RNase_H1_N"/>
</dbReference>
<evidence type="ECO:0000256" key="10">
    <source>
        <dbReference type="ARBA" id="ARBA00022842"/>
    </source>
</evidence>
<comment type="cofactor">
    <cofactor evidence="1">
        <name>Mg(2+)</name>
        <dbReference type="ChEBI" id="CHEBI:18420"/>
    </cofactor>
</comment>
<dbReference type="Proteomes" id="UP001231189">
    <property type="component" value="Unassembled WGS sequence"/>
</dbReference>
<comment type="caution">
    <text evidence="13">The sequence shown here is derived from an EMBL/GenBank/DDBJ whole genome shotgun (WGS) entry which is preliminary data.</text>
</comment>
<evidence type="ECO:0000259" key="12">
    <source>
        <dbReference type="Pfam" id="PF01693"/>
    </source>
</evidence>
<dbReference type="SUPFAM" id="SSF55658">
    <property type="entry name" value="L9 N-domain-like"/>
    <property type="match status" value="1"/>
</dbReference>
<evidence type="ECO:0000256" key="8">
    <source>
        <dbReference type="ARBA" id="ARBA00022759"/>
    </source>
</evidence>
<dbReference type="Pfam" id="PF01693">
    <property type="entry name" value="Cauli_VI"/>
    <property type="match status" value="1"/>
</dbReference>
<protein>
    <recommendedName>
        <fullName evidence="5">Ribonuclease H</fullName>
        <ecNumber evidence="4">3.1.26.4</ecNumber>
    </recommendedName>
</protein>
<dbReference type="InterPro" id="IPR037056">
    <property type="entry name" value="RNase_H1_N_sf"/>
</dbReference>
<sequence>MRDSQLQDGSRTRTKAVRYLQNFMLMYKESNTILLPVFPEDKYCTLIILDPKWSLAQYFDSSSTTTKKDYKRIRGVLDEAILGYSKNGGTFDKNGQYIRPDTKKLGFKHVIDFPCIKQPAGSIKEAFYVLHHLKGFVEDAEMMSLPPKMTYYVVFEGRVPGVYEEWEECKKQVHKFSGNCYKGYPTRHEAVAKWRAHQANKSKMKTFLVLSLLLTIVAAGVFRRPNSHDPTCSRLPLLTVLFNWQRGGGECQARWRRGYRGGGRSQGIKCGRGGKGDGNHGQGACSQMRRRWESGSAAVQIKSVEEQVGRDLEEAATTLAMCPGADEGALLLHWTGLPSSCRDGLPTSILSWLARRQGLSRTASI</sequence>
<keyword evidence="9" id="KW-0378">Hydrolase</keyword>
<evidence type="ECO:0000313" key="13">
    <source>
        <dbReference type="EMBL" id="KAK1692570.1"/>
    </source>
</evidence>
<keyword evidence="8" id="KW-0255">Endonuclease</keyword>
<dbReference type="EC" id="3.1.26.4" evidence="4"/>
<keyword evidence="10" id="KW-0460">Magnesium</keyword>
<organism evidence="13 14">
    <name type="scientific">Lolium multiflorum</name>
    <name type="common">Italian ryegrass</name>
    <name type="synonym">Lolium perenne subsp. multiflorum</name>
    <dbReference type="NCBI Taxonomy" id="4521"/>
    <lineage>
        <taxon>Eukaryota</taxon>
        <taxon>Viridiplantae</taxon>
        <taxon>Streptophyta</taxon>
        <taxon>Embryophyta</taxon>
        <taxon>Tracheophyta</taxon>
        <taxon>Spermatophyta</taxon>
        <taxon>Magnoliopsida</taxon>
        <taxon>Liliopsida</taxon>
        <taxon>Poales</taxon>
        <taxon>Poaceae</taxon>
        <taxon>BOP clade</taxon>
        <taxon>Pooideae</taxon>
        <taxon>Poodae</taxon>
        <taxon>Poeae</taxon>
        <taxon>Poeae Chloroplast Group 2 (Poeae type)</taxon>
        <taxon>Loliodinae</taxon>
        <taxon>Loliinae</taxon>
        <taxon>Lolium</taxon>
    </lineage>
</organism>
<evidence type="ECO:0000256" key="9">
    <source>
        <dbReference type="ARBA" id="ARBA00022801"/>
    </source>
</evidence>
<dbReference type="FunFam" id="3.40.970.10:FF:000002">
    <property type="entry name" value="Ribonuclease H"/>
    <property type="match status" value="1"/>
</dbReference>
<comment type="function">
    <text evidence="2">Endonuclease that specifically degrades the RNA of RNA-DNA hybrids.</text>
</comment>
<feature type="domain" description="Ribonuclease H1 N-terminal" evidence="12">
    <location>
        <begin position="151"/>
        <end position="191"/>
    </location>
</feature>
<dbReference type="Gene3D" id="3.40.970.10">
    <property type="entry name" value="Ribonuclease H1, N-terminal domain"/>
    <property type="match status" value="1"/>
</dbReference>
<proteinExistence type="inferred from homology"/>
<evidence type="ECO:0000256" key="4">
    <source>
        <dbReference type="ARBA" id="ARBA00012180"/>
    </source>
</evidence>
<evidence type="ECO:0000256" key="3">
    <source>
        <dbReference type="ARBA" id="ARBA00005300"/>
    </source>
</evidence>
<gene>
    <name evidence="13" type="ORF">QYE76_009267</name>
</gene>
<keyword evidence="7" id="KW-0479">Metal-binding</keyword>